<dbReference type="InterPro" id="IPR058181">
    <property type="entry name" value="LIC10012-like"/>
</dbReference>
<dbReference type="OrthoDB" id="338671at2"/>
<protein>
    <submittedName>
        <fullName evidence="1">VWA domain-containing protein</fullName>
    </submittedName>
</protein>
<keyword evidence="2" id="KW-1185">Reference proteome</keyword>
<gene>
    <name evidence="1" type="ORF">EHO60_05440</name>
</gene>
<reference evidence="1" key="1">
    <citation type="journal article" date="2019" name="PLoS Negl. Trop. Dis.">
        <title>Revisiting the worldwide diversity of Leptospira species in the environment.</title>
        <authorList>
            <person name="Vincent A.T."/>
            <person name="Schiettekatte O."/>
            <person name="Bourhy P."/>
            <person name="Veyrier F.J."/>
            <person name="Picardeau M."/>
        </authorList>
    </citation>
    <scope>NUCLEOTIDE SEQUENCE [LARGE SCALE GENOMIC DNA]</scope>
    <source>
        <strain evidence="1">SSW15</strain>
    </source>
</reference>
<dbReference type="NCBIfam" id="NF047585">
    <property type="entry name" value="LIC10012_fam"/>
    <property type="match status" value="1"/>
</dbReference>
<organism evidence="1 2">
    <name type="scientific">Leptospira fletcheri</name>
    <dbReference type="NCBI Taxonomy" id="2484981"/>
    <lineage>
        <taxon>Bacteria</taxon>
        <taxon>Pseudomonadati</taxon>
        <taxon>Spirochaetota</taxon>
        <taxon>Spirochaetia</taxon>
        <taxon>Leptospirales</taxon>
        <taxon>Leptospiraceae</taxon>
        <taxon>Leptospira</taxon>
    </lineage>
</organism>
<dbReference type="EMBL" id="RQET01000004">
    <property type="protein sequence ID" value="TGK11738.1"/>
    <property type="molecule type" value="Genomic_DNA"/>
</dbReference>
<dbReference type="SUPFAM" id="SSF53300">
    <property type="entry name" value="vWA-like"/>
    <property type="match status" value="1"/>
</dbReference>
<comment type="caution">
    <text evidence="1">The sequence shown here is derived from an EMBL/GenBank/DDBJ whole genome shotgun (WGS) entry which is preliminary data.</text>
</comment>
<evidence type="ECO:0000313" key="2">
    <source>
        <dbReference type="Proteomes" id="UP000298458"/>
    </source>
</evidence>
<evidence type="ECO:0000313" key="1">
    <source>
        <dbReference type="EMBL" id="TGK11738.1"/>
    </source>
</evidence>
<dbReference type="InterPro" id="IPR036465">
    <property type="entry name" value="vWFA_dom_sf"/>
</dbReference>
<dbReference type="RefSeq" id="WP_135767141.1">
    <property type="nucleotide sequence ID" value="NZ_RQET01000004.1"/>
</dbReference>
<dbReference type="AlphaFoldDB" id="A0A4R9GGF2"/>
<dbReference type="Proteomes" id="UP000298458">
    <property type="component" value="Unassembled WGS sequence"/>
</dbReference>
<accession>A0A4R9GGF2</accession>
<proteinExistence type="predicted"/>
<sequence>MSKNFCLYWTFLLILPIGDAIATTIVFLPGSWQGLAPQVIEGTTEKPFELARLGQFYANNAYSVKIKEAFSNRAEVEMQDYLRPQLSKESFKNACLQFKTDYVVRDAIEIQTNIRIDRTVFDCNLYRWEEFSVVGKKDLFEVFERLTRNSLLFVPRKSQKDVKIESKPLPQIQIFVVDGSFSFAPERREFMSQIEAFSWRPETKFRLAIFGESGSKIYPESTRKEMIAQWKEWKPAGKSVTSDIANALVRLRRILISQDKMGTKPVLSVIILTNAKEGKSDGSYSAAIEALRQIGCKVTILYSSYSGPESRRAQKEASIRGADFKEVTYFQRIATNRDSKTLVFQGGRLYVTPQVLASGAEIDESVLEKVDMSGVYSSGDNLNPWALSSLYEEIRKEKVISSEPVRSNFASLFGKSVTNTSKESGSFSGKRALVKAKGKAFWMQFPSFFELSEGKKGVWKTTFLSSPYSSEAVETLPESVENYPYSPPKTLDCDPSIVRNYFQNTEKSKFDCLVRGEILEIARP</sequence>
<name>A0A4R9GGF2_9LEPT</name>